<dbReference type="InterPro" id="IPR050859">
    <property type="entry name" value="Class-I_PLP-dep_aminotransf"/>
</dbReference>
<evidence type="ECO:0000256" key="2">
    <source>
        <dbReference type="ARBA" id="ARBA00007441"/>
    </source>
</evidence>
<evidence type="ECO:0000256" key="4">
    <source>
        <dbReference type="ARBA" id="ARBA00022679"/>
    </source>
</evidence>
<reference evidence="7 8" key="1">
    <citation type="submission" date="2023-08" db="EMBL/GenBank/DDBJ databases">
        <title>Annotated Genome Sequence of Vanrija albida AlHP1.</title>
        <authorList>
            <person name="Herzog R."/>
        </authorList>
    </citation>
    <scope>NUCLEOTIDE SEQUENCE [LARGE SCALE GENOMIC DNA]</scope>
    <source>
        <strain evidence="7 8">AlHP1</strain>
    </source>
</reference>
<evidence type="ECO:0000256" key="1">
    <source>
        <dbReference type="ARBA" id="ARBA00001933"/>
    </source>
</evidence>
<dbReference type="SUPFAM" id="SSF53383">
    <property type="entry name" value="PLP-dependent transferases"/>
    <property type="match status" value="1"/>
</dbReference>
<dbReference type="PANTHER" id="PTHR42790:SF2">
    <property type="entry name" value="AROMATIC AMINO ACID AMINOTRANSFERASE 2"/>
    <property type="match status" value="1"/>
</dbReference>
<organism evidence="7 8">
    <name type="scientific">Vanrija albida</name>
    <dbReference type="NCBI Taxonomy" id="181172"/>
    <lineage>
        <taxon>Eukaryota</taxon>
        <taxon>Fungi</taxon>
        <taxon>Dikarya</taxon>
        <taxon>Basidiomycota</taxon>
        <taxon>Agaricomycotina</taxon>
        <taxon>Tremellomycetes</taxon>
        <taxon>Trichosporonales</taxon>
        <taxon>Trichosporonaceae</taxon>
        <taxon>Vanrija</taxon>
    </lineage>
</organism>
<dbReference type="RefSeq" id="XP_069208405.1">
    <property type="nucleotide sequence ID" value="XM_069353763.1"/>
</dbReference>
<dbReference type="Proteomes" id="UP001565368">
    <property type="component" value="Unassembled WGS sequence"/>
</dbReference>
<feature type="domain" description="Aminotransferase class I/classII large" evidence="6">
    <location>
        <begin position="101"/>
        <end position="510"/>
    </location>
</feature>
<accession>A0ABR3Q163</accession>
<keyword evidence="4" id="KW-0808">Transferase</keyword>
<dbReference type="PANTHER" id="PTHR42790">
    <property type="entry name" value="AMINOTRANSFERASE"/>
    <property type="match status" value="1"/>
</dbReference>
<proteinExistence type="inferred from homology"/>
<evidence type="ECO:0000313" key="8">
    <source>
        <dbReference type="Proteomes" id="UP001565368"/>
    </source>
</evidence>
<dbReference type="InterPro" id="IPR015424">
    <property type="entry name" value="PyrdxlP-dep_Trfase"/>
</dbReference>
<evidence type="ECO:0000256" key="3">
    <source>
        <dbReference type="ARBA" id="ARBA00022576"/>
    </source>
</evidence>
<dbReference type="InterPro" id="IPR004839">
    <property type="entry name" value="Aminotransferase_I/II_large"/>
</dbReference>
<dbReference type="Gene3D" id="3.40.640.10">
    <property type="entry name" value="Type I PLP-dependent aspartate aminotransferase-like (Major domain)"/>
    <property type="match status" value="1"/>
</dbReference>
<dbReference type="GeneID" id="95986316"/>
<dbReference type="EMBL" id="JBBXJM010000004">
    <property type="protein sequence ID" value="KAL1408461.1"/>
    <property type="molecule type" value="Genomic_DNA"/>
</dbReference>
<comment type="cofactor">
    <cofactor evidence="1">
        <name>pyridoxal 5'-phosphate</name>
        <dbReference type="ChEBI" id="CHEBI:597326"/>
    </cofactor>
</comment>
<comment type="similarity">
    <text evidence="2">Belongs to the class-I pyridoxal-phosphate-dependent aminotransferase family.</text>
</comment>
<dbReference type="InterPro" id="IPR015421">
    <property type="entry name" value="PyrdxlP-dep_Trfase_major"/>
</dbReference>
<protein>
    <recommendedName>
        <fullName evidence="6">Aminotransferase class I/classII large domain-containing protein</fullName>
    </recommendedName>
</protein>
<comment type="caution">
    <text evidence="7">The sequence shown here is derived from an EMBL/GenBank/DDBJ whole genome shotgun (WGS) entry which is preliminary data.</text>
</comment>
<dbReference type="CDD" id="cd00609">
    <property type="entry name" value="AAT_like"/>
    <property type="match status" value="1"/>
</dbReference>
<dbReference type="Pfam" id="PF00155">
    <property type="entry name" value="Aminotran_1_2"/>
    <property type="match status" value="1"/>
</dbReference>
<evidence type="ECO:0000259" key="6">
    <source>
        <dbReference type="Pfam" id="PF00155"/>
    </source>
</evidence>
<name>A0ABR3Q163_9TREE</name>
<keyword evidence="8" id="KW-1185">Reference proteome</keyword>
<gene>
    <name evidence="7" type="ORF">Q8F55_005273</name>
</gene>
<keyword evidence="3" id="KW-0032">Aminotransferase</keyword>
<evidence type="ECO:0000256" key="5">
    <source>
        <dbReference type="ARBA" id="ARBA00022898"/>
    </source>
</evidence>
<sequence>MSPAPALPESKDLSHHLTKRILAQTPSVMKAYGKLLQARKTPPVSLAGGLPHHTLFPLQHAEFRIPSFHSLDGDVGSWIDGTAETENVHLNKTGPGTENDEDGILDFNLVLQYGLTNGYPELHEKLAEYNHLVHGQTTADQSVYLTLGNTDGVSKVFQLFIEPGDNVLAEEYSFASSLNSGRARGAVWWPVKIDGHGLIPEDLDRVLTEWDEATQGKKPHLLYTIPAGQNPTGTVQPAERYDAIYAVAQKHDIVIAEDDPYFPLQYTPYEPDAEKRAAHFAAARASLPPLPEKPNDEDARAVAKVFNEYANIRSYLSRDVDGRVLRIDTFSKVFGPGIRTGWVTASAAFQDRLQRVGETSTQVPNNVGQALLASYLSDKHWGVGGWLRWVFGVRLEYQRKRDYFLDKLAEYAPKDIVSTVPALGGMFQWLEIAIDKHPRFERTVVDGVEKTNTQELIDELWSFILEQGNVLVMPAKLFQVTAPGGDETARANKFRATFAGDLPTIDKALKGFGEAVELFFKEQK</sequence>
<keyword evidence="5" id="KW-0663">Pyridoxal phosphate</keyword>
<evidence type="ECO:0000313" key="7">
    <source>
        <dbReference type="EMBL" id="KAL1408461.1"/>
    </source>
</evidence>